<dbReference type="OrthoDB" id="2130750at2759"/>
<dbReference type="EMBL" id="UYYB01004511">
    <property type="protein sequence ID" value="VDM67081.1"/>
    <property type="molecule type" value="Genomic_DNA"/>
</dbReference>
<evidence type="ECO:0000313" key="2">
    <source>
        <dbReference type="EMBL" id="VDM67081.1"/>
    </source>
</evidence>
<evidence type="ECO:0000256" key="1">
    <source>
        <dbReference type="SAM" id="Coils"/>
    </source>
</evidence>
<evidence type="ECO:0000313" key="3">
    <source>
        <dbReference type="Proteomes" id="UP000270094"/>
    </source>
</evidence>
<dbReference type="Proteomes" id="UP000270094">
    <property type="component" value="Unassembled WGS sequence"/>
</dbReference>
<dbReference type="AlphaFoldDB" id="A0A3P7I0W5"/>
<reference evidence="2 3" key="1">
    <citation type="submission" date="2018-11" db="EMBL/GenBank/DDBJ databases">
        <authorList>
            <consortium name="Pathogen Informatics"/>
        </authorList>
    </citation>
    <scope>NUCLEOTIDE SEQUENCE [LARGE SCALE GENOMIC DNA]</scope>
</reference>
<protein>
    <submittedName>
        <fullName evidence="2">Uncharacterized protein</fullName>
    </submittedName>
</protein>
<keyword evidence="1" id="KW-0175">Coiled coil</keyword>
<proteinExistence type="predicted"/>
<gene>
    <name evidence="2" type="ORF">SVUK_LOCUS2079</name>
</gene>
<feature type="coiled-coil region" evidence="1">
    <location>
        <begin position="105"/>
        <end position="182"/>
    </location>
</feature>
<accession>A0A3P7I0W5</accession>
<keyword evidence="3" id="KW-1185">Reference proteome</keyword>
<organism evidence="2 3">
    <name type="scientific">Strongylus vulgaris</name>
    <name type="common">Blood worm</name>
    <dbReference type="NCBI Taxonomy" id="40348"/>
    <lineage>
        <taxon>Eukaryota</taxon>
        <taxon>Metazoa</taxon>
        <taxon>Ecdysozoa</taxon>
        <taxon>Nematoda</taxon>
        <taxon>Chromadorea</taxon>
        <taxon>Rhabditida</taxon>
        <taxon>Rhabditina</taxon>
        <taxon>Rhabditomorpha</taxon>
        <taxon>Strongyloidea</taxon>
        <taxon>Strongylidae</taxon>
        <taxon>Strongylus</taxon>
    </lineage>
</organism>
<name>A0A3P7I0W5_STRVU</name>
<sequence length="240" mass="27084">MMHGEVEKANGSITLEKTFEPISYCLTLSKYFYTLRENLNNLFNALEKGVMETDEKDKGFPPVLERAHLRKQAAAEAEGLRWQLEKKDMEILELKKTIKSRLDDISNYKLRLDMAEARIESAGKQDNVKVQHLEAKIEQLVADNKKKQIEFDETMDALQKELKECERENAELKQIAKNFSRKTLLDVSQALVLKSQRSVSPSSVSESVVVASVALTSFLPSFFTLGNGPSLCVSFGLHVG</sequence>